<evidence type="ECO:0000313" key="5">
    <source>
        <dbReference type="Proteomes" id="UP000178747"/>
    </source>
</evidence>
<reference evidence="4 5" key="1">
    <citation type="journal article" date="2016" name="Nat. Commun.">
        <title>Thousands of microbial genomes shed light on interconnected biogeochemical processes in an aquifer system.</title>
        <authorList>
            <person name="Anantharaman K."/>
            <person name="Brown C.T."/>
            <person name="Hug L.A."/>
            <person name="Sharon I."/>
            <person name="Castelle C.J."/>
            <person name="Probst A.J."/>
            <person name="Thomas B.C."/>
            <person name="Singh A."/>
            <person name="Wilkins M.J."/>
            <person name="Karaoz U."/>
            <person name="Brodie E.L."/>
            <person name="Williams K.H."/>
            <person name="Hubbard S.S."/>
            <person name="Banfield J.F."/>
        </authorList>
    </citation>
    <scope>NUCLEOTIDE SEQUENCE [LARGE SCALE GENOMIC DNA]</scope>
</reference>
<dbReference type="Pfam" id="PF13439">
    <property type="entry name" value="Glyco_transf_4"/>
    <property type="match status" value="1"/>
</dbReference>
<evidence type="ECO:0008006" key="6">
    <source>
        <dbReference type="Google" id="ProtNLM"/>
    </source>
</evidence>
<dbReference type="GO" id="GO:0016757">
    <property type="term" value="F:glycosyltransferase activity"/>
    <property type="evidence" value="ECO:0007669"/>
    <property type="project" value="InterPro"/>
</dbReference>
<dbReference type="FunFam" id="3.40.50.2000:FF:000119">
    <property type="entry name" value="Glycosyl transferase group 1"/>
    <property type="match status" value="1"/>
</dbReference>
<name>A0A1G1Y7W0_9BACT</name>
<evidence type="ECO:0000313" key="4">
    <source>
        <dbReference type="EMBL" id="OGY47820.1"/>
    </source>
</evidence>
<organism evidence="4 5">
    <name type="scientific">Candidatus Buchananbacteria bacterium RIFCSPHIGHO2_02_FULL_38_8</name>
    <dbReference type="NCBI Taxonomy" id="1797538"/>
    <lineage>
        <taxon>Bacteria</taxon>
        <taxon>Candidatus Buchananiibacteriota</taxon>
    </lineage>
</organism>
<accession>A0A1G1Y7W0</accession>
<protein>
    <recommendedName>
        <fullName evidence="6">Glycosyl transferase family 1</fullName>
    </recommendedName>
</protein>
<dbReference type="PANTHER" id="PTHR46401:SF2">
    <property type="entry name" value="GLYCOSYLTRANSFERASE WBBK-RELATED"/>
    <property type="match status" value="1"/>
</dbReference>
<dbReference type="AlphaFoldDB" id="A0A1G1Y7W0"/>
<feature type="domain" description="Glycosyltransferase subfamily 4-like N-terminal" evidence="3">
    <location>
        <begin position="61"/>
        <end position="172"/>
    </location>
</feature>
<evidence type="ECO:0000259" key="3">
    <source>
        <dbReference type="Pfam" id="PF13439"/>
    </source>
</evidence>
<proteinExistence type="predicted"/>
<comment type="caution">
    <text evidence="4">The sequence shown here is derived from an EMBL/GenBank/DDBJ whole genome shotgun (WGS) entry which is preliminary data.</text>
</comment>
<dbReference type="Pfam" id="PF00534">
    <property type="entry name" value="Glycos_transf_1"/>
    <property type="match status" value="1"/>
</dbReference>
<feature type="domain" description="Glycosyl transferase family 1" evidence="2">
    <location>
        <begin position="183"/>
        <end position="346"/>
    </location>
</feature>
<keyword evidence="1" id="KW-0808">Transferase</keyword>
<dbReference type="Proteomes" id="UP000178747">
    <property type="component" value="Unassembled WGS sequence"/>
</dbReference>
<dbReference type="CDD" id="cd03809">
    <property type="entry name" value="GT4_MtfB-like"/>
    <property type="match status" value="1"/>
</dbReference>
<dbReference type="PANTHER" id="PTHR46401">
    <property type="entry name" value="GLYCOSYLTRANSFERASE WBBK-RELATED"/>
    <property type="match status" value="1"/>
</dbReference>
<dbReference type="GO" id="GO:0009103">
    <property type="term" value="P:lipopolysaccharide biosynthetic process"/>
    <property type="evidence" value="ECO:0007669"/>
    <property type="project" value="TreeGrafter"/>
</dbReference>
<dbReference type="SUPFAM" id="SSF53756">
    <property type="entry name" value="UDP-Glycosyltransferase/glycogen phosphorylase"/>
    <property type="match status" value="1"/>
</dbReference>
<dbReference type="InterPro" id="IPR028098">
    <property type="entry name" value="Glyco_trans_4-like_N"/>
</dbReference>
<dbReference type="EMBL" id="MHIH01000016">
    <property type="protein sequence ID" value="OGY47820.1"/>
    <property type="molecule type" value="Genomic_DNA"/>
</dbReference>
<dbReference type="Gene3D" id="3.40.50.2000">
    <property type="entry name" value="Glycogen Phosphorylase B"/>
    <property type="match status" value="2"/>
</dbReference>
<dbReference type="InterPro" id="IPR001296">
    <property type="entry name" value="Glyco_trans_1"/>
</dbReference>
<evidence type="ECO:0000259" key="2">
    <source>
        <dbReference type="Pfam" id="PF00534"/>
    </source>
</evidence>
<gene>
    <name evidence="4" type="ORF">A3J62_01300</name>
</gene>
<evidence type="ECO:0000256" key="1">
    <source>
        <dbReference type="ARBA" id="ARBA00022679"/>
    </source>
</evidence>
<sequence length="372" mass="43023">MKIGIDARMYGAESTTGIGVYIQKLTEKLFSIDEKNEYYLFLKEPAFSQFKPPTDRVKKIKTEIPWYNYSEQIKLPRLLNKYKLDLVHFPHFNVPIFYQGKFIVTIHDITPKFFPGPKVKKSLLRRLAYNLVLNQALEKSKRIITVSQYTKNNLTKYFDIDSEKIEIIYPGIGEEFKKIDSSFEEIIKKYNITKPFLFYIGVWRDHKNLPGLIKSFEILKSKYNQDYQLVLGGKPDPRYPEIQQAIEYSKFKNDIITPGFIPEDELPLFYNAAKLFVLSSFAEGFGLVAVESLACGTPVVSSNTTSLPEVLKDSAIYFNPKDPLEIAKAIDQVLNDHNLYQNLITKGLILAREYNWRSCAQKTLAVYQESIN</sequence>